<sequence>MRTSRTKGDSKWVCLSITTPLYTHIPLTFHSRSEIFCLKGNLSCIHKSDLEMALKRTNLKLLELFLPEKTKANSTAPTSDTAFSEENFTSDEEESQEYNNNHIENRCRICYRMLGRDSNDKDLCADENNVLLYYIEIIAGVRIKKEEGMPDRICSNCHESLQRAMEFRSNCLKTDFKLKQAKGHILRYESHLSDDDIETELENVLYEESAQKSFEASVLDEYSVSDVDLPTDEDEEHIDRKEKATDGSTEGHKDRMGIRQPKHKCSEISSIVKCETREEIGSLEGEGSVYKVALNECNKTEESLNTAPKIKPPKLTIEEINKRRREKHRTKPLSYGCDVCGHAFRLSCHLEKHMLRHNNTKNFQCPECPRKFYVSYDCNIHIRVRHRGEKPFTCNHCSESFPSGGLRQKHERNVHGAGPRVVMNRFNKVPPDGEVKDGRYFCSECPKSYTSRFALKVHKNSHTGAKPFKCKVCQQAFRGPGLLKRHMESHKRLPFHCEICLKGFLLECQLKDHMLVHTGKRSFWCELCDVYYRYKYNLTKHESSSLHLGNLLKHSEAELKGL</sequence>
<dbReference type="OrthoDB" id="6077919at2759"/>
<feature type="domain" description="C2H2-type" evidence="10">
    <location>
        <begin position="363"/>
        <end position="391"/>
    </location>
</feature>
<feature type="domain" description="C2H2-type" evidence="10">
    <location>
        <begin position="495"/>
        <end position="522"/>
    </location>
</feature>
<feature type="binding site" evidence="8">
    <location>
        <position position="154"/>
    </location>
    <ligand>
        <name>Zn(2+)</name>
        <dbReference type="ChEBI" id="CHEBI:29105"/>
    </ligand>
</feature>
<dbReference type="GO" id="GO:0006357">
    <property type="term" value="P:regulation of transcription by RNA polymerase II"/>
    <property type="evidence" value="ECO:0007669"/>
    <property type="project" value="TreeGrafter"/>
</dbReference>
<dbReference type="PANTHER" id="PTHR24390:SF79">
    <property type="entry name" value="ASPARAGINE-RICH ZINC FINGER PROTEIN AZF1"/>
    <property type="match status" value="1"/>
</dbReference>
<dbReference type="GO" id="GO:0003700">
    <property type="term" value="F:DNA-binding transcription factor activity"/>
    <property type="evidence" value="ECO:0007669"/>
    <property type="project" value="TreeGrafter"/>
</dbReference>
<feature type="binding site" evidence="8">
    <location>
        <position position="110"/>
    </location>
    <ligand>
        <name>Zn(2+)</name>
        <dbReference type="ChEBI" id="CHEBI:29105"/>
    </ligand>
</feature>
<evidence type="ECO:0000256" key="2">
    <source>
        <dbReference type="ARBA" id="ARBA00022723"/>
    </source>
</evidence>
<feature type="domain" description="C2H2-type" evidence="10">
    <location>
        <begin position="335"/>
        <end position="362"/>
    </location>
</feature>
<evidence type="ECO:0000256" key="4">
    <source>
        <dbReference type="ARBA" id="ARBA00022771"/>
    </source>
</evidence>
<dbReference type="InterPro" id="IPR013087">
    <property type="entry name" value="Znf_C2H2_type"/>
</dbReference>
<reference evidence="12 13" key="1">
    <citation type="journal article" date="2007" name="Nature">
        <title>Evolution of genes and genomes on the Drosophila phylogeny.</title>
        <authorList>
            <consortium name="Drosophila 12 Genomes Consortium"/>
            <person name="Clark A.G."/>
            <person name="Eisen M.B."/>
            <person name="Smith D.R."/>
            <person name="Bergman C.M."/>
            <person name="Oliver B."/>
            <person name="Markow T.A."/>
            <person name="Kaufman T.C."/>
            <person name="Kellis M."/>
            <person name="Gelbart W."/>
            <person name="Iyer V.N."/>
            <person name="Pollard D.A."/>
            <person name="Sackton T.B."/>
            <person name="Larracuente A.M."/>
            <person name="Singh N.D."/>
            <person name="Abad J.P."/>
            <person name="Abt D.N."/>
            <person name="Adryan B."/>
            <person name="Aguade M."/>
            <person name="Akashi H."/>
            <person name="Anderson W.W."/>
            <person name="Aquadro C.F."/>
            <person name="Ardell D.H."/>
            <person name="Arguello R."/>
            <person name="Artieri C.G."/>
            <person name="Barbash D.A."/>
            <person name="Barker D."/>
            <person name="Barsanti P."/>
            <person name="Batterham P."/>
            <person name="Batzoglou S."/>
            <person name="Begun D."/>
            <person name="Bhutkar A."/>
            <person name="Blanco E."/>
            <person name="Bosak S.A."/>
            <person name="Bradley R.K."/>
            <person name="Brand A.D."/>
            <person name="Brent M.R."/>
            <person name="Brooks A.N."/>
            <person name="Brown R.H."/>
            <person name="Butlin R.K."/>
            <person name="Caggese C."/>
            <person name="Calvi B.R."/>
            <person name="Bernardo de Carvalho A."/>
            <person name="Caspi A."/>
            <person name="Castrezana S."/>
            <person name="Celniker S.E."/>
            <person name="Chang J.L."/>
            <person name="Chapple C."/>
            <person name="Chatterji S."/>
            <person name="Chinwalla A."/>
            <person name="Civetta A."/>
            <person name="Clifton S.W."/>
            <person name="Comeron J.M."/>
            <person name="Costello J.C."/>
            <person name="Coyne J.A."/>
            <person name="Daub J."/>
            <person name="David R.G."/>
            <person name="Delcher A.L."/>
            <person name="Delehaunty K."/>
            <person name="Do C.B."/>
            <person name="Ebling H."/>
            <person name="Edwards K."/>
            <person name="Eickbush T."/>
            <person name="Evans J.D."/>
            <person name="Filipski A."/>
            <person name="Findeiss S."/>
            <person name="Freyhult E."/>
            <person name="Fulton L."/>
            <person name="Fulton R."/>
            <person name="Garcia A.C."/>
            <person name="Gardiner A."/>
            <person name="Garfield D.A."/>
            <person name="Garvin B.E."/>
            <person name="Gibson G."/>
            <person name="Gilbert D."/>
            <person name="Gnerre S."/>
            <person name="Godfrey J."/>
            <person name="Good R."/>
            <person name="Gotea V."/>
            <person name="Gravely B."/>
            <person name="Greenberg A.J."/>
            <person name="Griffiths-Jones S."/>
            <person name="Gross S."/>
            <person name="Guigo R."/>
            <person name="Gustafson E.A."/>
            <person name="Haerty W."/>
            <person name="Hahn M.W."/>
            <person name="Halligan D.L."/>
            <person name="Halpern A.L."/>
            <person name="Halter G.M."/>
            <person name="Han M.V."/>
            <person name="Heger A."/>
            <person name="Hillier L."/>
            <person name="Hinrichs A.S."/>
            <person name="Holmes I."/>
            <person name="Hoskins R.A."/>
            <person name="Hubisz M.J."/>
            <person name="Hultmark D."/>
            <person name="Huntley M.A."/>
            <person name="Jaffe D.B."/>
            <person name="Jagadeeshan S."/>
            <person name="Jeck W.R."/>
            <person name="Johnson J."/>
            <person name="Jones C.D."/>
            <person name="Jordan W.C."/>
            <person name="Karpen G.H."/>
            <person name="Kataoka E."/>
            <person name="Keightley P.D."/>
            <person name="Kheradpour P."/>
            <person name="Kirkness E.F."/>
            <person name="Koerich L.B."/>
            <person name="Kristiansen K."/>
            <person name="Kudrna D."/>
            <person name="Kulathinal R.J."/>
            <person name="Kumar S."/>
            <person name="Kwok R."/>
            <person name="Lander E."/>
            <person name="Langley C.H."/>
            <person name="Lapoint R."/>
            <person name="Lazzaro B.P."/>
            <person name="Lee S.J."/>
            <person name="Levesque L."/>
            <person name="Li R."/>
            <person name="Lin C.F."/>
            <person name="Lin M.F."/>
            <person name="Lindblad-Toh K."/>
            <person name="Llopart A."/>
            <person name="Long M."/>
            <person name="Low L."/>
            <person name="Lozovsky E."/>
            <person name="Lu J."/>
            <person name="Luo M."/>
            <person name="Machado C.A."/>
            <person name="Makalowski W."/>
            <person name="Marzo M."/>
            <person name="Matsuda M."/>
            <person name="Matzkin L."/>
            <person name="McAllister B."/>
            <person name="McBride C.S."/>
            <person name="McKernan B."/>
            <person name="McKernan K."/>
            <person name="Mendez-Lago M."/>
            <person name="Minx P."/>
            <person name="Mollenhauer M.U."/>
            <person name="Montooth K."/>
            <person name="Mount S.M."/>
            <person name="Mu X."/>
            <person name="Myers E."/>
            <person name="Negre B."/>
            <person name="Newfeld S."/>
            <person name="Nielsen R."/>
            <person name="Noor M.A."/>
            <person name="O'Grady P."/>
            <person name="Pachter L."/>
            <person name="Papaceit M."/>
            <person name="Parisi M.J."/>
            <person name="Parisi M."/>
            <person name="Parts L."/>
            <person name="Pedersen J.S."/>
            <person name="Pesole G."/>
            <person name="Phillippy A.M."/>
            <person name="Ponting C.P."/>
            <person name="Pop M."/>
            <person name="Porcelli D."/>
            <person name="Powell J.R."/>
            <person name="Prohaska S."/>
            <person name="Pruitt K."/>
            <person name="Puig M."/>
            <person name="Quesneville H."/>
            <person name="Ram K.R."/>
            <person name="Rand D."/>
            <person name="Rasmussen M.D."/>
            <person name="Reed L.K."/>
            <person name="Reenan R."/>
            <person name="Reily A."/>
            <person name="Remington K.A."/>
            <person name="Rieger T.T."/>
            <person name="Ritchie M.G."/>
            <person name="Robin C."/>
            <person name="Rogers Y.H."/>
            <person name="Rohde C."/>
            <person name="Rozas J."/>
            <person name="Rubenfield M.J."/>
            <person name="Ruiz A."/>
            <person name="Russo S."/>
            <person name="Salzberg S.L."/>
            <person name="Sanchez-Gracia A."/>
            <person name="Saranga D.J."/>
            <person name="Sato H."/>
            <person name="Schaeffer S.W."/>
            <person name="Schatz M.C."/>
            <person name="Schlenke T."/>
            <person name="Schwartz R."/>
            <person name="Segarra C."/>
            <person name="Singh R.S."/>
            <person name="Sirot L."/>
            <person name="Sirota M."/>
            <person name="Sisneros N.B."/>
            <person name="Smith C.D."/>
            <person name="Smith T.F."/>
            <person name="Spieth J."/>
            <person name="Stage D.E."/>
            <person name="Stark A."/>
            <person name="Stephan W."/>
            <person name="Strausberg R.L."/>
            <person name="Strempel S."/>
            <person name="Sturgill D."/>
            <person name="Sutton G."/>
            <person name="Sutton G.G."/>
            <person name="Tao W."/>
            <person name="Teichmann S."/>
            <person name="Tobari Y.N."/>
            <person name="Tomimura Y."/>
            <person name="Tsolas J.M."/>
            <person name="Valente V.L."/>
            <person name="Venter E."/>
            <person name="Venter J.C."/>
            <person name="Vicario S."/>
            <person name="Vieira F.G."/>
            <person name="Vilella A.J."/>
            <person name="Villasante A."/>
            <person name="Walenz B."/>
            <person name="Wang J."/>
            <person name="Wasserman M."/>
            <person name="Watts T."/>
            <person name="Wilson D."/>
            <person name="Wilson R.K."/>
            <person name="Wing R.A."/>
            <person name="Wolfner M.F."/>
            <person name="Wong A."/>
            <person name="Wong G.K."/>
            <person name="Wu C.I."/>
            <person name="Wu G."/>
            <person name="Yamamoto D."/>
            <person name="Yang H.P."/>
            <person name="Yang S.P."/>
            <person name="Yorke J.A."/>
            <person name="Yoshida K."/>
            <person name="Zdobnov E."/>
            <person name="Zhang P."/>
            <person name="Zhang Y."/>
            <person name="Zimin A.V."/>
            <person name="Baldwin J."/>
            <person name="Abdouelleil A."/>
            <person name="Abdulkadir J."/>
            <person name="Abebe A."/>
            <person name="Abera B."/>
            <person name="Abreu J."/>
            <person name="Acer S.C."/>
            <person name="Aftuck L."/>
            <person name="Alexander A."/>
            <person name="An P."/>
            <person name="Anderson E."/>
            <person name="Anderson S."/>
            <person name="Arachi H."/>
            <person name="Azer M."/>
            <person name="Bachantsang P."/>
            <person name="Barry A."/>
            <person name="Bayul T."/>
            <person name="Berlin A."/>
            <person name="Bessette D."/>
            <person name="Bloom T."/>
            <person name="Blye J."/>
            <person name="Boguslavskiy L."/>
            <person name="Bonnet C."/>
            <person name="Boukhgalter B."/>
            <person name="Bourzgui I."/>
            <person name="Brown A."/>
            <person name="Cahill P."/>
            <person name="Channer S."/>
            <person name="Cheshatsang Y."/>
            <person name="Chuda L."/>
            <person name="Citroen M."/>
            <person name="Collymore A."/>
            <person name="Cooke P."/>
            <person name="Costello M."/>
            <person name="D'Aco K."/>
            <person name="Daza R."/>
            <person name="De Haan G."/>
            <person name="DeGray S."/>
            <person name="DeMaso C."/>
            <person name="Dhargay N."/>
            <person name="Dooley K."/>
            <person name="Dooley E."/>
            <person name="Doricent M."/>
            <person name="Dorje P."/>
            <person name="Dorjee K."/>
            <person name="Dupes A."/>
            <person name="Elong R."/>
            <person name="Falk J."/>
            <person name="Farina A."/>
            <person name="Faro S."/>
            <person name="Ferguson D."/>
            <person name="Fisher S."/>
            <person name="Foley C.D."/>
            <person name="Franke A."/>
            <person name="Friedrich D."/>
            <person name="Gadbois L."/>
            <person name="Gearin G."/>
            <person name="Gearin C.R."/>
            <person name="Giannoukos G."/>
            <person name="Goode T."/>
            <person name="Graham J."/>
            <person name="Grandbois E."/>
            <person name="Grewal S."/>
            <person name="Gyaltsen K."/>
            <person name="Hafez N."/>
            <person name="Hagos B."/>
            <person name="Hall J."/>
            <person name="Henson C."/>
            <person name="Hollinger A."/>
            <person name="Honan T."/>
            <person name="Huard M.D."/>
            <person name="Hughes L."/>
            <person name="Hurhula B."/>
            <person name="Husby M.E."/>
            <person name="Kamat A."/>
            <person name="Kanga B."/>
            <person name="Kashin S."/>
            <person name="Khazanovich D."/>
            <person name="Kisner P."/>
            <person name="Lance K."/>
            <person name="Lara M."/>
            <person name="Lee W."/>
            <person name="Lennon N."/>
            <person name="Letendre F."/>
            <person name="LeVine R."/>
            <person name="Lipovsky A."/>
            <person name="Liu X."/>
            <person name="Liu J."/>
            <person name="Liu S."/>
            <person name="Lokyitsang T."/>
            <person name="Lokyitsang Y."/>
            <person name="Lubonja R."/>
            <person name="Lui A."/>
            <person name="MacDonald P."/>
            <person name="Magnisalis V."/>
            <person name="Maru K."/>
            <person name="Matthews C."/>
            <person name="McCusker W."/>
            <person name="McDonough S."/>
            <person name="Mehta T."/>
            <person name="Meldrim J."/>
            <person name="Meneus L."/>
            <person name="Mihai O."/>
            <person name="Mihalev A."/>
            <person name="Mihova T."/>
            <person name="Mittelman R."/>
            <person name="Mlenga V."/>
            <person name="Montmayeur A."/>
            <person name="Mulrain L."/>
            <person name="Navidi A."/>
            <person name="Naylor J."/>
            <person name="Negash T."/>
            <person name="Nguyen T."/>
            <person name="Nguyen N."/>
            <person name="Nicol R."/>
            <person name="Norbu C."/>
            <person name="Norbu N."/>
            <person name="Novod N."/>
            <person name="O'Neill B."/>
            <person name="Osman S."/>
            <person name="Markiewicz E."/>
            <person name="Oyono O.L."/>
            <person name="Patti C."/>
            <person name="Phunkhang P."/>
            <person name="Pierre F."/>
            <person name="Priest M."/>
            <person name="Raghuraman S."/>
            <person name="Rege F."/>
            <person name="Reyes R."/>
            <person name="Rise C."/>
            <person name="Rogov P."/>
            <person name="Ross K."/>
            <person name="Ryan E."/>
            <person name="Settipalli S."/>
            <person name="Shea T."/>
            <person name="Sherpa N."/>
            <person name="Shi L."/>
            <person name="Shih D."/>
            <person name="Sparrow T."/>
            <person name="Spaulding J."/>
            <person name="Stalker J."/>
            <person name="Stange-Thomann N."/>
            <person name="Stavropoulos S."/>
            <person name="Stone C."/>
            <person name="Strader C."/>
            <person name="Tesfaye S."/>
            <person name="Thomson T."/>
            <person name="Thoulutsang Y."/>
            <person name="Thoulutsang D."/>
            <person name="Topham K."/>
            <person name="Topping I."/>
            <person name="Tsamla T."/>
            <person name="Vassiliev H."/>
            <person name="Vo A."/>
            <person name="Wangchuk T."/>
            <person name="Wangdi T."/>
            <person name="Weiand M."/>
            <person name="Wilkinson J."/>
            <person name="Wilson A."/>
            <person name="Yadav S."/>
            <person name="Young G."/>
            <person name="Yu Q."/>
            <person name="Zembek L."/>
            <person name="Zhong D."/>
            <person name="Zimmer A."/>
            <person name="Zwirko Z."/>
            <person name="Jaffe D.B."/>
            <person name="Alvarez P."/>
            <person name="Brockman W."/>
            <person name="Butler J."/>
            <person name="Chin C."/>
            <person name="Gnerre S."/>
            <person name="Grabherr M."/>
            <person name="Kleber M."/>
            <person name="Mauceli E."/>
            <person name="MacCallum I."/>
        </authorList>
    </citation>
    <scope>NUCLEOTIDE SEQUENCE [LARGE SCALE GENOMIC DNA]</scope>
    <source>
        <strain evidence="13">Tucson 14024-0371.13</strain>
    </source>
</reference>
<keyword evidence="5 8" id="KW-0862">Zinc</keyword>
<dbReference type="SUPFAM" id="SSF57667">
    <property type="entry name" value="beta-beta-alpha zinc fingers"/>
    <property type="match status" value="4"/>
</dbReference>
<feature type="domain" description="ZAD" evidence="11">
    <location>
        <begin position="105"/>
        <end position="181"/>
    </location>
</feature>
<keyword evidence="13" id="KW-1185">Reference proteome</keyword>
<dbReference type="Pfam" id="PF07776">
    <property type="entry name" value="zf-AD"/>
    <property type="match status" value="1"/>
</dbReference>
<feature type="compositionally biased region" description="Basic and acidic residues" evidence="9">
    <location>
        <begin position="237"/>
        <end position="257"/>
    </location>
</feature>
<protein>
    <submittedName>
        <fullName evidence="12">Uncharacterized protein, isoform A</fullName>
    </submittedName>
</protein>
<dbReference type="SMART" id="SM00355">
    <property type="entry name" value="ZnF_C2H2"/>
    <property type="match status" value="7"/>
</dbReference>
<dbReference type="GO" id="GO:0008270">
    <property type="term" value="F:zinc ion binding"/>
    <property type="evidence" value="ECO:0007669"/>
    <property type="project" value="UniProtKB-UniRule"/>
</dbReference>
<comment type="subcellular location">
    <subcellularLocation>
        <location evidence="1">Nucleus</location>
    </subcellularLocation>
</comment>
<dbReference type="PROSITE" id="PS00028">
    <property type="entry name" value="ZINC_FINGER_C2H2_1"/>
    <property type="match status" value="7"/>
</dbReference>
<dbReference type="PANTHER" id="PTHR24390">
    <property type="entry name" value="ZINC FINGER PROTEIN"/>
    <property type="match status" value="1"/>
</dbReference>
<dbReference type="FunFam" id="3.30.160.60:FF:000264">
    <property type="entry name" value="Zinc finger protein 236"/>
    <property type="match status" value="1"/>
</dbReference>
<name>B3LXE2_DROAN</name>
<dbReference type="Gene3D" id="3.30.160.60">
    <property type="entry name" value="Classic Zinc Finger"/>
    <property type="match status" value="6"/>
</dbReference>
<evidence type="ECO:0000259" key="10">
    <source>
        <dbReference type="PROSITE" id="PS50157"/>
    </source>
</evidence>
<keyword evidence="6" id="KW-0539">Nucleus</keyword>
<dbReference type="InterPro" id="IPR012934">
    <property type="entry name" value="Znf_AD"/>
</dbReference>
<dbReference type="FunCoup" id="B3LXE2">
    <property type="interactions" value="15"/>
</dbReference>
<evidence type="ECO:0000256" key="3">
    <source>
        <dbReference type="ARBA" id="ARBA00022737"/>
    </source>
</evidence>
<feature type="domain" description="C2H2-type" evidence="10">
    <location>
        <begin position="468"/>
        <end position="490"/>
    </location>
</feature>
<keyword evidence="4 7" id="KW-0863">Zinc-finger</keyword>
<dbReference type="GO" id="GO:0005634">
    <property type="term" value="C:nucleus"/>
    <property type="evidence" value="ECO:0007669"/>
    <property type="project" value="UniProtKB-SubCell"/>
</dbReference>
<keyword evidence="3" id="KW-0677">Repeat</keyword>
<evidence type="ECO:0000313" key="13">
    <source>
        <dbReference type="Proteomes" id="UP000007801"/>
    </source>
</evidence>
<dbReference type="AlphaFoldDB" id="B3LXE2"/>
<dbReference type="SMART" id="SM00868">
    <property type="entry name" value="zf-AD"/>
    <property type="match status" value="1"/>
</dbReference>
<keyword evidence="2 8" id="KW-0479">Metal-binding</keyword>
<dbReference type="GO" id="GO:0000978">
    <property type="term" value="F:RNA polymerase II cis-regulatory region sequence-specific DNA binding"/>
    <property type="evidence" value="ECO:0007669"/>
    <property type="project" value="TreeGrafter"/>
</dbReference>
<dbReference type="Proteomes" id="UP000007801">
    <property type="component" value="Unassembled WGS sequence"/>
</dbReference>
<accession>B3LXE2</accession>
<evidence type="ECO:0000313" key="12">
    <source>
        <dbReference type="EMBL" id="EDV42786.2"/>
    </source>
</evidence>
<dbReference type="SUPFAM" id="SSF57716">
    <property type="entry name" value="Glucocorticoid receptor-like (DNA-binding domain)"/>
    <property type="match status" value="1"/>
</dbReference>
<evidence type="ECO:0000256" key="7">
    <source>
        <dbReference type="PROSITE-ProRule" id="PRU00042"/>
    </source>
</evidence>
<evidence type="ECO:0000256" key="6">
    <source>
        <dbReference type="ARBA" id="ARBA00023242"/>
    </source>
</evidence>
<organism evidence="12 13">
    <name type="scientific">Drosophila ananassae</name>
    <name type="common">Fruit fly</name>
    <dbReference type="NCBI Taxonomy" id="7217"/>
    <lineage>
        <taxon>Eukaryota</taxon>
        <taxon>Metazoa</taxon>
        <taxon>Ecdysozoa</taxon>
        <taxon>Arthropoda</taxon>
        <taxon>Hexapoda</taxon>
        <taxon>Insecta</taxon>
        <taxon>Pterygota</taxon>
        <taxon>Neoptera</taxon>
        <taxon>Endopterygota</taxon>
        <taxon>Diptera</taxon>
        <taxon>Brachycera</taxon>
        <taxon>Muscomorpha</taxon>
        <taxon>Ephydroidea</taxon>
        <taxon>Drosophilidae</taxon>
        <taxon>Drosophila</taxon>
        <taxon>Sophophora</taxon>
    </lineage>
</organism>
<feature type="region of interest" description="Disordered" evidence="9">
    <location>
        <begin position="72"/>
        <end position="97"/>
    </location>
</feature>
<dbReference type="InParanoid" id="B3LXE2"/>
<proteinExistence type="predicted"/>
<dbReference type="PROSITE" id="PS50157">
    <property type="entry name" value="ZINC_FINGER_C2H2_2"/>
    <property type="match status" value="6"/>
</dbReference>
<evidence type="ECO:0000256" key="8">
    <source>
        <dbReference type="PROSITE-ProRule" id="PRU01263"/>
    </source>
</evidence>
<gene>
    <name evidence="12" type="primary">Dana\GF18169</name>
    <name evidence="12" type="synonym">dana_GLEANR_19428</name>
    <name evidence="12" type="ORF">GF18169</name>
</gene>
<evidence type="ECO:0000256" key="1">
    <source>
        <dbReference type="ARBA" id="ARBA00004123"/>
    </source>
</evidence>
<dbReference type="Gene3D" id="3.40.1800.20">
    <property type="match status" value="1"/>
</dbReference>
<feature type="domain" description="C2H2-type" evidence="10">
    <location>
        <begin position="440"/>
        <end position="467"/>
    </location>
</feature>
<dbReference type="EMBL" id="CH902617">
    <property type="protein sequence ID" value="EDV42786.2"/>
    <property type="molecule type" value="Genomic_DNA"/>
</dbReference>
<evidence type="ECO:0000256" key="9">
    <source>
        <dbReference type="SAM" id="MobiDB-lite"/>
    </source>
</evidence>
<feature type="compositionally biased region" description="Polar residues" evidence="9">
    <location>
        <begin position="72"/>
        <end position="87"/>
    </location>
</feature>
<dbReference type="PROSITE" id="PS51915">
    <property type="entry name" value="ZAD"/>
    <property type="match status" value="1"/>
</dbReference>
<dbReference type="Pfam" id="PF00096">
    <property type="entry name" value="zf-C2H2"/>
    <property type="match status" value="2"/>
</dbReference>
<dbReference type="InterPro" id="IPR036236">
    <property type="entry name" value="Znf_C2H2_sf"/>
</dbReference>
<feature type="region of interest" description="Disordered" evidence="9">
    <location>
        <begin position="229"/>
        <end position="260"/>
    </location>
</feature>
<dbReference type="HOGENOM" id="CLU_002678_94_3_1"/>
<feature type="binding site" evidence="8">
    <location>
        <position position="107"/>
    </location>
    <ligand>
        <name>Zn(2+)</name>
        <dbReference type="ChEBI" id="CHEBI:29105"/>
    </ligand>
</feature>
<evidence type="ECO:0000256" key="5">
    <source>
        <dbReference type="ARBA" id="ARBA00022833"/>
    </source>
</evidence>
<evidence type="ECO:0000259" key="11">
    <source>
        <dbReference type="PROSITE" id="PS51915"/>
    </source>
</evidence>
<feature type="binding site" evidence="8">
    <location>
        <position position="157"/>
    </location>
    <ligand>
        <name>Zn(2+)</name>
        <dbReference type="ChEBI" id="CHEBI:29105"/>
    </ligand>
</feature>
<feature type="domain" description="C2H2-type" evidence="10">
    <location>
        <begin position="392"/>
        <end position="415"/>
    </location>
</feature>